<dbReference type="AlphaFoldDB" id="A0A975JW84"/>
<dbReference type="PANTHER" id="PTHR43058:SF1">
    <property type="entry name" value="DUF427 DOMAIN-CONTAINING PROTEIN"/>
    <property type="match status" value="1"/>
</dbReference>
<evidence type="ECO:0000313" key="3">
    <source>
        <dbReference type="Proteomes" id="UP000682202"/>
    </source>
</evidence>
<dbReference type="KEGG" id="mspg:F6B93_06830"/>
<evidence type="ECO:0000259" key="1">
    <source>
        <dbReference type="Pfam" id="PF04248"/>
    </source>
</evidence>
<reference evidence="2" key="1">
    <citation type="submission" date="2019-12" db="EMBL/GenBank/DDBJ databases">
        <title>Mycobacterium spongiae sp. nov.</title>
        <authorList>
            <person name="Stinear T."/>
        </authorList>
    </citation>
    <scope>NUCLEOTIDE SEQUENCE</scope>
    <source>
        <strain evidence="2">FSD4b-SM</strain>
    </source>
</reference>
<protein>
    <submittedName>
        <fullName evidence="2">DUF427 domain-containing protein</fullName>
    </submittedName>
</protein>
<feature type="domain" description="DUF427" evidence="1">
    <location>
        <begin position="34"/>
        <end position="124"/>
    </location>
</feature>
<dbReference type="Gene3D" id="2.170.150.40">
    <property type="entry name" value="Domain of unknown function (DUF427)"/>
    <property type="match status" value="1"/>
</dbReference>
<evidence type="ECO:0000313" key="2">
    <source>
        <dbReference type="EMBL" id="QUR66842.1"/>
    </source>
</evidence>
<dbReference type="RefSeq" id="WP_211698410.1">
    <property type="nucleotide sequence ID" value="NZ_CP046600.1"/>
</dbReference>
<proteinExistence type="predicted"/>
<gene>
    <name evidence="2" type="ORF">F6B93_06830</name>
</gene>
<dbReference type="PANTHER" id="PTHR43058">
    <property type="entry name" value="SLR0655 PROTEIN"/>
    <property type="match status" value="1"/>
</dbReference>
<accession>A0A975JW84</accession>
<keyword evidence="3" id="KW-1185">Reference proteome</keyword>
<sequence>MNPWPKPDTPGPGQESVWDYPRPPRLEEFAGSITIEFGGDTIASTDRAWRVLETSHPPTYYLPRDAFADGVLRRTVGSSWCEWKGQATYFDLVTATREAARAAWTYERPAAPFEAIAGDIAVMATQVDRCTVNGEDVIAQPGGFYGGWITSWIVGPFKGIPGSTGW</sequence>
<dbReference type="InterPro" id="IPR007361">
    <property type="entry name" value="DUF427"/>
</dbReference>
<dbReference type="Pfam" id="PF04248">
    <property type="entry name" value="NTP_transf_9"/>
    <property type="match status" value="1"/>
</dbReference>
<name>A0A975JW84_9MYCO</name>
<dbReference type="EMBL" id="CP046600">
    <property type="protein sequence ID" value="QUR66842.1"/>
    <property type="molecule type" value="Genomic_DNA"/>
</dbReference>
<organism evidence="2 3">
    <name type="scientific">Mycobacterium spongiae</name>
    <dbReference type="NCBI Taxonomy" id="886343"/>
    <lineage>
        <taxon>Bacteria</taxon>
        <taxon>Bacillati</taxon>
        <taxon>Actinomycetota</taxon>
        <taxon>Actinomycetes</taxon>
        <taxon>Mycobacteriales</taxon>
        <taxon>Mycobacteriaceae</taxon>
        <taxon>Mycobacterium</taxon>
    </lineage>
</organism>
<dbReference type="Proteomes" id="UP000682202">
    <property type="component" value="Chromosome"/>
</dbReference>
<dbReference type="InterPro" id="IPR038694">
    <property type="entry name" value="DUF427_sf"/>
</dbReference>